<keyword evidence="11" id="KW-1185">Reference proteome</keyword>
<accession>W4LKN6</accession>
<dbReference type="PANTHER" id="PTHR43112:SF3">
    <property type="entry name" value="FERREDOXIN-2, CHLOROPLASTIC"/>
    <property type="match status" value="1"/>
</dbReference>
<dbReference type="Pfam" id="PF00111">
    <property type="entry name" value="Fer2"/>
    <property type="match status" value="1"/>
</dbReference>
<dbReference type="SUPFAM" id="SSF54292">
    <property type="entry name" value="2Fe-2S ferredoxin-like"/>
    <property type="match status" value="1"/>
</dbReference>
<keyword evidence="4" id="KW-0479">Metal-binding</keyword>
<keyword evidence="7" id="KW-0411">Iron-sulfur</keyword>
<dbReference type="InterPro" id="IPR012675">
    <property type="entry name" value="Beta-grasp_dom_sf"/>
</dbReference>
<evidence type="ECO:0000313" key="10">
    <source>
        <dbReference type="EMBL" id="ETW98265.1"/>
    </source>
</evidence>
<protein>
    <submittedName>
        <fullName evidence="10">Ferredoxin</fullName>
    </submittedName>
</protein>
<dbReference type="GO" id="GO:0009055">
    <property type="term" value="F:electron transfer activity"/>
    <property type="evidence" value="ECO:0007669"/>
    <property type="project" value="InterPro"/>
</dbReference>
<comment type="caution">
    <text evidence="10">The sequence shown here is derived from an EMBL/GenBank/DDBJ whole genome shotgun (WGS) entry which is preliminary data.</text>
</comment>
<reference evidence="10 11" key="1">
    <citation type="journal article" date="2014" name="Nature">
        <title>An environmental bacterial taxon with a large and distinct metabolic repertoire.</title>
        <authorList>
            <person name="Wilson M.C."/>
            <person name="Mori T."/>
            <person name="Ruckert C."/>
            <person name="Uria A.R."/>
            <person name="Helf M.J."/>
            <person name="Takada K."/>
            <person name="Gernert C."/>
            <person name="Steffens U.A."/>
            <person name="Heycke N."/>
            <person name="Schmitt S."/>
            <person name="Rinke C."/>
            <person name="Helfrich E.J."/>
            <person name="Brachmann A.O."/>
            <person name="Gurgui C."/>
            <person name="Wakimoto T."/>
            <person name="Kracht M."/>
            <person name="Crusemann M."/>
            <person name="Hentschel U."/>
            <person name="Abe I."/>
            <person name="Matsunaga S."/>
            <person name="Kalinowski J."/>
            <person name="Takeyama H."/>
            <person name="Piel J."/>
        </authorList>
    </citation>
    <scope>NUCLEOTIDE SEQUENCE [LARGE SCALE GENOMIC DNA]</scope>
    <source>
        <strain evidence="11">TSY1</strain>
    </source>
</reference>
<dbReference type="GO" id="GO:0051537">
    <property type="term" value="F:2 iron, 2 sulfur cluster binding"/>
    <property type="evidence" value="ECO:0007669"/>
    <property type="project" value="UniProtKB-KW"/>
</dbReference>
<dbReference type="InterPro" id="IPR001041">
    <property type="entry name" value="2Fe-2S_ferredoxin-type"/>
</dbReference>
<dbReference type="PROSITE" id="PS51085">
    <property type="entry name" value="2FE2S_FER_2"/>
    <property type="match status" value="1"/>
</dbReference>
<feature type="domain" description="2Fe-2S ferredoxin-type" evidence="9">
    <location>
        <begin position="4"/>
        <end position="97"/>
    </location>
</feature>
<comment type="cofactor">
    <cofactor evidence="8">
        <name>[2Fe-2S] cluster</name>
        <dbReference type="ChEBI" id="CHEBI:190135"/>
    </cofactor>
</comment>
<dbReference type="PANTHER" id="PTHR43112">
    <property type="entry name" value="FERREDOXIN"/>
    <property type="match status" value="1"/>
</dbReference>
<evidence type="ECO:0000259" key="9">
    <source>
        <dbReference type="PROSITE" id="PS51085"/>
    </source>
</evidence>
<dbReference type="PATRIC" id="fig|1429438.4.peg.3798"/>
<gene>
    <name evidence="10" type="ORF">ETSY1_19475</name>
</gene>
<dbReference type="AlphaFoldDB" id="W4LKN6"/>
<dbReference type="EMBL" id="AZHW01000570">
    <property type="protein sequence ID" value="ETW98265.1"/>
    <property type="molecule type" value="Genomic_DNA"/>
</dbReference>
<dbReference type="HOGENOM" id="CLU_082632_7_3_7"/>
<keyword evidence="3" id="KW-0001">2Fe-2S</keyword>
<evidence type="ECO:0000256" key="1">
    <source>
        <dbReference type="ARBA" id="ARBA00007874"/>
    </source>
</evidence>
<dbReference type="InterPro" id="IPR010241">
    <property type="entry name" value="Fd_pln"/>
</dbReference>
<keyword evidence="5" id="KW-0249">Electron transport</keyword>
<evidence type="ECO:0000313" key="11">
    <source>
        <dbReference type="Proteomes" id="UP000019141"/>
    </source>
</evidence>
<evidence type="ECO:0000256" key="5">
    <source>
        <dbReference type="ARBA" id="ARBA00022982"/>
    </source>
</evidence>
<evidence type="ECO:0000256" key="2">
    <source>
        <dbReference type="ARBA" id="ARBA00022448"/>
    </source>
</evidence>
<evidence type="ECO:0000256" key="6">
    <source>
        <dbReference type="ARBA" id="ARBA00023004"/>
    </source>
</evidence>
<dbReference type="GO" id="GO:0022900">
    <property type="term" value="P:electron transport chain"/>
    <property type="evidence" value="ECO:0007669"/>
    <property type="project" value="InterPro"/>
</dbReference>
<evidence type="ECO:0000256" key="3">
    <source>
        <dbReference type="ARBA" id="ARBA00022714"/>
    </source>
</evidence>
<proteinExistence type="inferred from homology"/>
<dbReference type="CDD" id="cd00207">
    <property type="entry name" value="fer2"/>
    <property type="match status" value="1"/>
</dbReference>
<sequence>MARFTITLANQGGQSFEVDGHEPLLDTLEHHGVSLPYGCRYGGCISCAAKLLQGEVDQSEGVALNGRQLADGYVLLCVARPTSDCTLDVGVESHDKLYRNPFQSPLQPHELKADLRRRLDIQEDAP</sequence>
<evidence type="ECO:0000256" key="8">
    <source>
        <dbReference type="ARBA" id="ARBA00034078"/>
    </source>
</evidence>
<comment type="similarity">
    <text evidence="1">Belongs to the 2Fe2S plant-type ferredoxin family.</text>
</comment>
<dbReference type="Gene3D" id="3.10.20.30">
    <property type="match status" value="1"/>
</dbReference>
<dbReference type="GO" id="GO:0046872">
    <property type="term" value="F:metal ion binding"/>
    <property type="evidence" value="ECO:0007669"/>
    <property type="project" value="UniProtKB-KW"/>
</dbReference>
<dbReference type="NCBIfam" id="TIGR02008">
    <property type="entry name" value="fdx_plant"/>
    <property type="match status" value="1"/>
</dbReference>
<dbReference type="InterPro" id="IPR036010">
    <property type="entry name" value="2Fe-2S_ferredoxin-like_sf"/>
</dbReference>
<evidence type="ECO:0000256" key="4">
    <source>
        <dbReference type="ARBA" id="ARBA00022723"/>
    </source>
</evidence>
<keyword evidence="6" id="KW-0408">Iron</keyword>
<keyword evidence="2" id="KW-0813">Transport</keyword>
<evidence type="ECO:0000256" key="7">
    <source>
        <dbReference type="ARBA" id="ARBA00023014"/>
    </source>
</evidence>
<dbReference type="Proteomes" id="UP000019141">
    <property type="component" value="Unassembled WGS sequence"/>
</dbReference>
<name>W4LKN6_ENTF1</name>
<organism evidence="10 11">
    <name type="scientific">Entotheonella factor</name>
    <dbReference type="NCBI Taxonomy" id="1429438"/>
    <lineage>
        <taxon>Bacteria</taxon>
        <taxon>Pseudomonadati</taxon>
        <taxon>Nitrospinota/Tectimicrobiota group</taxon>
        <taxon>Candidatus Tectimicrobiota</taxon>
        <taxon>Candidatus Entotheonellia</taxon>
        <taxon>Candidatus Entotheonellales</taxon>
        <taxon>Candidatus Entotheonellaceae</taxon>
        <taxon>Candidatus Entotheonella</taxon>
    </lineage>
</organism>